<organism evidence="1 2">
    <name type="scientific">Choristoneura fumiferana</name>
    <name type="common">Spruce budworm moth</name>
    <name type="synonym">Archips fumiferana</name>
    <dbReference type="NCBI Taxonomy" id="7141"/>
    <lineage>
        <taxon>Eukaryota</taxon>
        <taxon>Metazoa</taxon>
        <taxon>Ecdysozoa</taxon>
        <taxon>Arthropoda</taxon>
        <taxon>Hexapoda</taxon>
        <taxon>Insecta</taxon>
        <taxon>Pterygota</taxon>
        <taxon>Neoptera</taxon>
        <taxon>Endopterygota</taxon>
        <taxon>Lepidoptera</taxon>
        <taxon>Glossata</taxon>
        <taxon>Ditrysia</taxon>
        <taxon>Tortricoidea</taxon>
        <taxon>Tortricidae</taxon>
        <taxon>Tortricinae</taxon>
        <taxon>Choristoneura</taxon>
    </lineage>
</organism>
<proteinExistence type="predicted"/>
<keyword evidence="2" id="KW-1185">Reference proteome</keyword>
<comment type="caution">
    <text evidence="1">The sequence shown here is derived from an EMBL/GenBank/DDBJ whole genome shotgun (WGS) entry which is preliminary data.</text>
</comment>
<dbReference type="EMBL" id="CM046118">
    <property type="protein sequence ID" value="KAI8438933.1"/>
    <property type="molecule type" value="Genomic_DNA"/>
</dbReference>
<reference evidence="1 2" key="1">
    <citation type="journal article" date="2022" name="Genome Biol. Evol.">
        <title>The Spruce Budworm Genome: Reconstructing the Evolutionary History of Antifreeze Proteins.</title>
        <authorList>
            <person name="Beliveau C."/>
            <person name="Gagne P."/>
            <person name="Picq S."/>
            <person name="Vernygora O."/>
            <person name="Keeling C.I."/>
            <person name="Pinkney K."/>
            <person name="Doucet D."/>
            <person name="Wen F."/>
            <person name="Johnston J.S."/>
            <person name="Maaroufi H."/>
            <person name="Boyle B."/>
            <person name="Laroche J."/>
            <person name="Dewar K."/>
            <person name="Juretic N."/>
            <person name="Blackburn G."/>
            <person name="Nisole A."/>
            <person name="Brunet B."/>
            <person name="Brandao M."/>
            <person name="Lumley L."/>
            <person name="Duan J."/>
            <person name="Quan G."/>
            <person name="Lucarotti C.J."/>
            <person name="Roe A.D."/>
            <person name="Sperling F.A.H."/>
            <person name="Levesque R.C."/>
            <person name="Cusson M."/>
        </authorList>
    </citation>
    <scope>NUCLEOTIDE SEQUENCE [LARGE SCALE GENOMIC DNA]</scope>
    <source>
        <strain evidence="1">Glfc:IPQL:Cfum</strain>
    </source>
</reference>
<sequence>MSTTTTSVSVPTVSLYMPNFSAGKSVPLGCTVIVKQSIDCSDLIPKIVLDQIMTESAEGGSSLAWRLLATLEGGSLILCASALLAYRARHSPREERRAARTVLLSDTNSALGREIKSHLESRGCIVSVPGTTSRAGAEADTDKVDALVVVGEDANENSLDGMANLVSRDVYSNMKVLEELSSRVRQGGYMAWACAGTTSACFHGAGAAFDTVLQASLQQVASRLECTPVWVGRHPPSVTAERVASALVPCTTRQSSFSVRLVVKSGMLKSIKRYGVGG</sequence>
<protein>
    <submittedName>
        <fullName evidence="1">Uncharacterized protein</fullName>
    </submittedName>
</protein>
<evidence type="ECO:0000313" key="2">
    <source>
        <dbReference type="Proteomes" id="UP001064048"/>
    </source>
</evidence>
<name>A0ACC0KQX2_CHOFU</name>
<dbReference type="Proteomes" id="UP001064048">
    <property type="component" value="Chromosome 18"/>
</dbReference>
<evidence type="ECO:0000313" key="1">
    <source>
        <dbReference type="EMBL" id="KAI8438933.1"/>
    </source>
</evidence>
<gene>
    <name evidence="1" type="ORF">MSG28_011249</name>
</gene>
<accession>A0ACC0KQX2</accession>